<organism evidence="2 3">
    <name type="scientific">Streptomyces subrutilus</name>
    <dbReference type="NCBI Taxonomy" id="36818"/>
    <lineage>
        <taxon>Bacteria</taxon>
        <taxon>Bacillati</taxon>
        <taxon>Actinomycetota</taxon>
        <taxon>Actinomycetes</taxon>
        <taxon>Kitasatosporales</taxon>
        <taxon>Streptomycetaceae</taxon>
        <taxon>Streptomyces</taxon>
    </lineage>
</organism>
<sequence length="223" mass="22811">MATRRPRHRAHRTHRAALAVLPCLAVLLVSGCGIRATTVPVDVGPAPSRVSCDTPDQPAQSGVQGFRATVELVCGSQLVGVERLVPVPEKRALRDPVALVAQALLEALQKAPAGEERDAGFSTGVPAGLTAGAPRPGDPAGAVRLSRKPEDLPPVALSQIVCTLAGSEAVSAGPGPVVLGGPDADPPRAWECTDAVRSRPESVPTLGELVRPSATPAPSPSRS</sequence>
<evidence type="ECO:0000313" key="3">
    <source>
        <dbReference type="Proteomes" id="UP000634660"/>
    </source>
</evidence>
<gene>
    <name evidence="2" type="ORF">GCM10010371_09140</name>
</gene>
<reference evidence="2" key="2">
    <citation type="submission" date="2020-09" db="EMBL/GenBank/DDBJ databases">
        <authorList>
            <person name="Sun Q."/>
            <person name="Ohkuma M."/>
        </authorList>
    </citation>
    <scope>NUCLEOTIDE SEQUENCE</scope>
    <source>
        <strain evidence="2">JCM 4834</strain>
    </source>
</reference>
<dbReference type="Proteomes" id="UP000634660">
    <property type="component" value="Unassembled WGS sequence"/>
</dbReference>
<name>A0A918QJE9_9ACTN</name>
<proteinExistence type="predicted"/>
<accession>A0A918QJE9</accession>
<dbReference type="EMBL" id="BMVX01000003">
    <property type="protein sequence ID" value="GGZ51884.1"/>
    <property type="molecule type" value="Genomic_DNA"/>
</dbReference>
<protein>
    <submittedName>
        <fullName evidence="2">Lipoprotein</fullName>
    </submittedName>
</protein>
<keyword evidence="2" id="KW-0449">Lipoprotein</keyword>
<dbReference type="PROSITE" id="PS51257">
    <property type="entry name" value="PROKAR_LIPOPROTEIN"/>
    <property type="match status" value="1"/>
</dbReference>
<evidence type="ECO:0000313" key="2">
    <source>
        <dbReference type="EMBL" id="GGZ51884.1"/>
    </source>
</evidence>
<dbReference type="RefSeq" id="WP_229885982.1">
    <property type="nucleotide sequence ID" value="NZ_BMVX01000003.1"/>
</dbReference>
<dbReference type="AlphaFoldDB" id="A0A918QJE9"/>
<reference evidence="2" key="1">
    <citation type="journal article" date="2014" name="Int. J. Syst. Evol. Microbiol.">
        <title>Complete genome sequence of Corynebacterium casei LMG S-19264T (=DSM 44701T), isolated from a smear-ripened cheese.</title>
        <authorList>
            <consortium name="US DOE Joint Genome Institute (JGI-PGF)"/>
            <person name="Walter F."/>
            <person name="Albersmeier A."/>
            <person name="Kalinowski J."/>
            <person name="Ruckert C."/>
        </authorList>
    </citation>
    <scope>NUCLEOTIDE SEQUENCE</scope>
    <source>
        <strain evidence="2">JCM 4834</strain>
    </source>
</reference>
<evidence type="ECO:0000256" key="1">
    <source>
        <dbReference type="SAM" id="MobiDB-lite"/>
    </source>
</evidence>
<comment type="caution">
    <text evidence="2">The sequence shown here is derived from an EMBL/GenBank/DDBJ whole genome shotgun (WGS) entry which is preliminary data.</text>
</comment>
<feature type="region of interest" description="Disordered" evidence="1">
    <location>
        <begin position="195"/>
        <end position="223"/>
    </location>
</feature>